<evidence type="ECO:0000256" key="1">
    <source>
        <dbReference type="ARBA" id="ARBA00004123"/>
    </source>
</evidence>
<dbReference type="OrthoDB" id="77828at2759"/>
<keyword evidence="7" id="KW-0539">Nucleus</keyword>
<accession>A0A8K0USV0</accession>
<feature type="region of interest" description="Disordered" evidence="9">
    <location>
        <begin position="106"/>
        <end position="141"/>
    </location>
</feature>
<keyword evidence="11" id="KW-1185">Reference proteome</keyword>
<evidence type="ECO:0000313" key="10">
    <source>
        <dbReference type="EMBL" id="KAH8103097.1"/>
    </source>
</evidence>
<feature type="compositionally biased region" description="Low complexity" evidence="9">
    <location>
        <begin position="244"/>
        <end position="265"/>
    </location>
</feature>
<dbReference type="InterPro" id="IPR012340">
    <property type="entry name" value="NA-bd_OB-fold"/>
</dbReference>
<comment type="caution">
    <text evidence="10">The sequence shown here is derived from an EMBL/GenBank/DDBJ whole genome shotgun (WGS) entry which is preliminary data.</text>
</comment>
<evidence type="ECO:0000256" key="3">
    <source>
        <dbReference type="ARBA" id="ARBA00017411"/>
    </source>
</evidence>
<feature type="compositionally biased region" description="Polar residues" evidence="9">
    <location>
        <begin position="352"/>
        <end position="368"/>
    </location>
</feature>
<evidence type="ECO:0000256" key="2">
    <source>
        <dbReference type="ARBA" id="ARBA00004574"/>
    </source>
</evidence>
<keyword evidence="5" id="KW-0779">Telomere</keyword>
<sequence length="635" mass="70278">MRDTQDNECNGCNGDSAAASSRVHSRQELWRWTMTPAAVSSCFVKDAFEMRECEDKDDEFFWLGRVPCRYVRVVGLLVGVQVYEKRTVYSVDDGTAVIDCNYRHAAPQPASPKKPTNRCFKPANPSTGLNKDPSQSTAPQPIATVGMSVRIVGRVMKWHDTRVLNIDTIEPCHSSNDEPYHWLAVCALHRTHYFSSTAGPFIIPEPSQPTQPKFKISNKVSASVKCEVKDSKFASTVNPEPRTPSRSSVASSSVNSSPVSVASTVGDSQSPIRLRHPSRLHTRDLTANTFRIYLKHYMDNAPEEEDSSLSTDDEDDSPFLHGRAFPSTPTKRPSRELQCHSLTDMTPRPTRQGDQLQTPRPSQHLSTSDIHHTSGGIRGYTLSHLRRVPELHLLARRVVLAEAKRRSREERAKLKASQGQIASSSKVKLPSSVPTSGSRGPGKGKEGEPVGQKMKRLFRFAVRQLFEEGSIILWDGPIRPLPAPQGTVPSFLSTINASSSQNRLWKGDNTVLSSVSDASGLDDPGEISDTPPGEESYIPLTTPYLSRIIEQTISEIISTPSAASSSTVSSKLWALSITKSAPRPGPTASEILAYLRRRDERWERVGEWAVRDALDWGKEQGRVWCIGDGRWELCG</sequence>
<dbReference type="PANTHER" id="PTHR13989">
    <property type="entry name" value="REPLICATION PROTEIN A-RELATED"/>
    <property type="match status" value="1"/>
</dbReference>
<dbReference type="InterPro" id="IPR040260">
    <property type="entry name" value="RFA2-like"/>
</dbReference>
<evidence type="ECO:0000256" key="9">
    <source>
        <dbReference type="SAM" id="MobiDB-lite"/>
    </source>
</evidence>
<feature type="compositionally biased region" description="Low complexity" evidence="9">
    <location>
        <begin position="423"/>
        <end position="438"/>
    </location>
</feature>
<evidence type="ECO:0000256" key="7">
    <source>
        <dbReference type="ARBA" id="ARBA00023242"/>
    </source>
</evidence>
<evidence type="ECO:0000256" key="4">
    <source>
        <dbReference type="ARBA" id="ARBA00022454"/>
    </source>
</evidence>
<gene>
    <name evidence="10" type="ORF">BXZ70DRAFT_889668</name>
</gene>
<keyword evidence="4" id="KW-0158">Chromosome</keyword>
<protein>
    <recommendedName>
        <fullName evidence="3">CST complex subunit STN1</fullName>
    </recommendedName>
    <alternativeName>
        <fullName evidence="8">Suppressor of cdc thirteen homolog</fullName>
    </alternativeName>
</protein>
<feature type="compositionally biased region" description="Basic and acidic residues" evidence="9">
    <location>
        <begin position="404"/>
        <end position="413"/>
    </location>
</feature>
<evidence type="ECO:0000256" key="5">
    <source>
        <dbReference type="ARBA" id="ARBA00022895"/>
    </source>
</evidence>
<feature type="region of interest" description="Disordered" evidence="9">
    <location>
        <begin position="515"/>
        <end position="535"/>
    </location>
</feature>
<dbReference type="SUPFAM" id="SSF50249">
    <property type="entry name" value="Nucleic acid-binding proteins"/>
    <property type="match status" value="1"/>
</dbReference>
<feature type="compositionally biased region" description="Polar residues" evidence="9">
    <location>
        <begin position="124"/>
        <end position="139"/>
    </location>
</feature>
<dbReference type="EMBL" id="JAEVFJ010000008">
    <property type="protein sequence ID" value="KAH8103097.1"/>
    <property type="molecule type" value="Genomic_DNA"/>
</dbReference>
<comment type="subcellular location">
    <subcellularLocation>
        <location evidence="2">Chromosome</location>
        <location evidence="2">Telomere</location>
    </subcellularLocation>
    <subcellularLocation>
        <location evidence="1">Nucleus</location>
    </subcellularLocation>
</comment>
<dbReference type="Proteomes" id="UP000813824">
    <property type="component" value="Unassembled WGS sequence"/>
</dbReference>
<organism evidence="10 11">
    <name type="scientific">Cristinia sonorae</name>
    <dbReference type="NCBI Taxonomy" id="1940300"/>
    <lineage>
        <taxon>Eukaryota</taxon>
        <taxon>Fungi</taxon>
        <taxon>Dikarya</taxon>
        <taxon>Basidiomycota</taxon>
        <taxon>Agaricomycotina</taxon>
        <taxon>Agaricomycetes</taxon>
        <taxon>Agaricomycetidae</taxon>
        <taxon>Agaricales</taxon>
        <taxon>Pleurotineae</taxon>
        <taxon>Stephanosporaceae</taxon>
        <taxon>Cristinia</taxon>
    </lineage>
</organism>
<name>A0A8K0USV0_9AGAR</name>
<dbReference type="GO" id="GO:0005634">
    <property type="term" value="C:nucleus"/>
    <property type="evidence" value="ECO:0007669"/>
    <property type="project" value="UniProtKB-SubCell"/>
</dbReference>
<feature type="region of interest" description="Disordered" evidence="9">
    <location>
        <begin position="233"/>
        <end position="280"/>
    </location>
</feature>
<proteinExistence type="predicted"/>
<evidence type="ECO:0000313" key="11">
    <source>
        <dbReference type="Proteomes" id="UP000813824"/>
    </source>
</evidence>
<dbReference type="GO" id="GO:0003677">
    <property type="term" value="F:DNA binding"/>
    <property type="evidence" value="ECO:0007669"/>
    <property type="project" value="UniProtKB-KW"/>
</dbReference>
<evidence type="ECO:0000256" key="8">
    <source>
        <dbReference type="ARBA" id="ARBA00030039"/>
    </source>
</evidence>
<evidence type="ECO:0000256" key="6">
    <source>
        <dbReference type="ARBA" id="ARBA00023125"/>
    </source>
</evidence>
<feature type="region of interest" description="Disordered" evidence="9">
    <location>
        <begin position="404"/>
        <end position="450"/>
    </location>
</feature>
<reference evidence="10" key="1">
    <citation type="journal article" date="2021" name="New Phytol.">
        <title>Evolutionary innovations through gain and loss of genes in the ectomycorrhizal Boletales.</title>
        <authorList>
            <person name="Wu G."/>
            <person name="Miyauchi S."/>
            <person name="Morin E."/>
            <person name="Kuo A."/>
            <person name="Drula E."/>
            <person name="Varga T."/>
            <person name="Kohler A."/>
            <person name="Feng B."/>
            <person name="Cao Y."/>
            <person name="Lipzen A."/>
            <person name="Daum C."/>
            <person name="Hundley H."/>
            <person name="Pangilinan J."/>
            <person name="Johnson J."/>
            <person name="Barry K."/>
            <person name="LaButti K."/>
            <person name="Ng V."/>
            <person name="Ahrendt S."/>
            <person name="Min B."/>
            <person name="Choi I.G."/>
            <person name="Park H."/>
            <person name="Plett J.M."/>
            <person name="Magnuson J."/>
            <person name="Spatafora J.W."/>
            <person name="Nagy L.G."/>
            <person name="Henrissat B."/>
            <person name="Grigoriev I.V."/>
            <person name="Yang Z.L."/>
            <person name="Xu J."/>
            <person name="Martin F.M."/>
        </authorList>
    </citation>
    <scope>NUCLEOTIDE SEQUENCE</scope>
    <source>
        <strain evidence="10">KKN 215</strain>
    </source>
</reference>
<dbReference type="AlphaFoldDB" id="A0A8K0USV0"/>
<feature type="region of interest" description="Disordered" evidence="9">
    <location>
        <begin position="302"/>
        <end position="375"/>
    </location>
</feature>
<keyword evidence="6" id="KW-0238">DNA-binding</keyword>
<feature type="compositionally biased region" description="Acidic residues" evidence="9">
    <location>
        <begin position="302"/>
        <end position="317"/>
    </location>
</feature>
<dbReference type="GO" id="GO:0000781">
    <property type="term" value="C:chromosome, telomeric region"/>
    <property type="evidence" value="ECO:0007669"/>
    <property type="project" value="UniProtKB-SubCell"/>
</dbReference>
<dbReference type="PANTHER" id="PTHR13989:SF33">
    <property type="entry name" value="CST COMPLEX SUBUNIT STN1"/>
    <property type="match status" value="1"/>
</dbReference>
<dbReference type="Gene3D" id="2.40.50.140">
    <property type="entry name" value="Nucleic acid-binding proteins"/>
    <property type="match status" value="1"/>
</dbReference>